<dbReference type="AlphaFoldDB" id="A0A804HIQ3"/>
<organism evidence="1 2">
    <name type="scientific">Homo sapiens</name>
    <name type="common">Human</name>
    <dbReference type="NCBI Taxonomy" id="9606"/>
    <lineage>
        <taxon>Eukaryota</taxon>
        <taxon>Metazoa</taxon>
        <taxon>Chordata</taxon>
        <taxon>Craniata</taxon>
        <taxon>Vertebrata</taxon>
        <taxon>Euteleostomi</taxon>
        <taxon>Mammalia</taxon>
        <taxon>Eutheria</taxon>
        <taxon>Euarchontoglires</taxon>
        <taxon>Primates</taxon>
        <taxon>Haplorrhini</taxon>
        <taxon>Catarrhini</taxon>
        <taxon>Hominidae</taxon>
        <taxon>Homo</taxon>
    </lineage>
</organism>
<dbReference type="EMBL" id="AC138832">
    <property type="status" value="NOT_ANNOTATED_CDS"/>
    <property type="molecule type" value="Genomic_DNA"/>
</dbReference>
<dbReference type="GeneTree" id="ENSGT00940000155949"/>
<dbReference type="OrthoDB" id="439921at2759"/>
<dbReference type="EMBL" id="AC143336">
    <property type="status" value="NOT_ANNOTATED_CDS"/>
    <property type="molecule type" value="Genomic_DNA"/>
</dbReference>
<reference evidence="1 2" key="3">
    <citation type="journal article" date="2004" name="Nature">
        <title>Finishing the euchromatic sequence of the human genome.</title>
        <authorList>
            <consortium name="International Human Genome Sequencing Consortium"/>
        </authorList>
    </citation>
    <scope>NUCLEOTIDE SEQUENCE [LARGE SCALE GENOMIC DNA]</scope>
</reference>
<keyword evidence="2" id="KW-1185">Reference proteome</keyword>
<reference evidence="1" key="5">
    <citation type="submission" date="2025-09" db="UniProtKB">
        <authorList>
            <consortium name="Ensembl"/>
        </authorList>
    </citation>
    <scope>IDENTIFICATION</scope>
</reference>
<evidence type="ECO:0000313" key="1">
    <source>
        <dbReference type="Ensembl" id="ENSP00000507175.1"/>
    </source>
</evidence>
<dbReference type="HGNC" id="HGNC:6937">
    <property type="gene designation" value="MCCC2"/>
</dbReference>
<dbReference type="Bgee" id="ENSG00000131844">
    <property type="expression patterns" value="Expressed in left ventricle myocardium and 181 other cell types or tissues"/>
</dbReference>
<dbReference type="SMR" id="A0A804HIQ3"/>
<dbReference type="Ensembl" id="ENST00000684024.1">
    <property type="protein sequence ID" value="ENSP00000507175.1"/>
    <property type="gene ID" value="ENSG00000131844.17"/>
</dbReference>
<reference evidence="1" key="4">
    <citation type="submission" date="2025-08" db="UniProtKB">
        <authorList>
            <consortium name="Ensembl"/>
        </authorList>
    </citation>
    <scope>IDENTIFICATION</scope>
</reference>
<reference evidence="1 2" key="1">
    <citation type="journal article" date="2001" name="Nature">
        <title>Initial sequencing and analysis of the human genome.</title>
        <authorList>
            <consortium name="International Human Genome Sequencing Consortium"/>
            <person name="Lander E.S."/>
            <person name="Linton L.M."/>
            <person name="Birren B."/>
            <person name="Nusbaum C."/>
            <person name="Zody M.C."/>
            <person name="Baldwin J."/>
            <person name="Devon K."/>
            <person name="Dewar K."/>
            <person name="Doyle M."/>
            <person name="FitzHugh W."/>
            <person name="Funke R."/>
            <person name="Gage D."/>
            <person name="Harris K."/>
            <person name="Heaford A."/>
            <person name="Howland J."/>
            <person name="Kann L."/>
            <person name="Lehoczky J."/>
            <person name="LeVine R."/>
            <person name="McEwan P."/>
            <person name="McKernan K."/>
            <person name="Meldrim J."/>
            <person name="Mesirov J.P."/>
            <person name="Miranda C."/>
            <person name="Morris W."/>
            <person name="Naylor J."/>
            <person name="Raymond C."/>
            <person name="Rosetti M."/>
            <person name="Santos R."/>
            <person name="Sheridan A."/>
            <person name="Sougnez C."/>
            <person name="Stange-Thomann N."/>
            <person name="Stojanovic N."/>
            <person name="Subramanian A."/>
            <person name="Wyman D."/>
            <person name="Rogers J."/>
            <person name="Sulston J."/>
            <person name="Ainscough R."/>
            <person name="Beck S."/>
            <person name="Bentley D."/>
            <person name="Burton J."/>
            <person name="Clee C."/>
            <person name="Carter N."/>
            <person name="Coulson A."/>
            <person name="Deadman R."/>
            <person name="Deloukas P."/>
            <person name="Dunham A."/>
            <person name="Dunham I."/>
            <person name="Durbin R."/>
            <person name="French L."/>
            <person name="Grafham D."/>
            <person name="Gregory S."/>
            <person name="Hubbard T."/>
            <person name="Humphray S."/>
            <person name="Hunt A."/>
            <person name="Jones M."/>
            <person name="Lloyd C."/>
            <person name="McMurray A."/>
            <person name="Matthews L."/>
            <person name="Mercer S."/>
            <person name="Milne S."/>
            <person name="Mullikin J.C."/>
            <person name="Mungall A."/>
            <person name="Plumb R."/>
            <person name="Ross M."/>
            <person name="Shownkeen R."/>
            <person name="Sims S."/>
            <person name="Waterston R.H."/>
            <person name="Wilson R.K."/>
            <person name="Hillier L.W."/>
            <person name="McPherson J.D."/>
            <person name="Marra M.A."/>
            <person name="Mardis E.R."/>
            <person name="Fulton L.A."/>
            <person name="Chinwalla A.T."/>
            <person name="Pepin K.H."/>
            <person name="Gish W.R."/>
            <person name="Chissoe S.L."/>
            <person name="Wendl M.C."/>
            <person name="Delehaunty K.D."/>
            <person name="Miner T.L."/>
            <person name="Delehaunty A."/>
            <person name="Kramer J.B."/>
            <person name="Cook L.L."/>
            <person name="Fulton R.S."/>
            <person name="Johnson D.L."/>
            <person name="Minx P.J."/>
            <person name="Clifton S.W."/>
            <person name="Hawkins T."/>
            <person name="Branscomb E."/>
            <person name="Predki P."/>
            <person name="Richardson P."/>
            <person name="Wenning S."/>
            <person name="Slezak T."/>
            <person name="Doggett N."/>
            <person name="Cheng J.F."/>
            <person name="Olsen A."/>
            <person name="Lucas S."/>
            <person name="Elkin C."/>
            <person name="Uberbacher E."/>
            <person name="Frazier M."/>
            <person name="Gibbs R.A."/>
            <person name="Muzny D.M."/>
            <person name="Scherer S.E."/>
            <person name="Bouck J.B."/>
            <person name="Sodergren E.J."/>
            <person name="Worley K.C."/>
            <person name="Rives C.M."/>
            <person name="Gorrell J.H."/>
            <person name="Metzker M.L."/>
            <person name="Naylor S.L."/>
            <person name="Kucherlapati R.S."/>
            <person name="Nelson D.L."/>
            <person name="Weinstock G.M."/>
            <person name="Sakaki Y."/>
            <person name="Fujiyama A."/>
            <person name="Hattori M."/>
            <person name="Yada T."/>
            <person name="Toyoda A."/>
            <person name="Itoh T."/>
            <person name="Kawagoe C."/>
            <person name="Watanabe H."/>
            <person name="Totoki Y."/>
            <person name="Taylor T."/>
            <person name="Weissenbach J."/>
            <person name="Heilig R."/>
            <person name="Saurin W."/>
            <person name="Artiguenave F."/>
            <person name="Brottier P."/>
            <person name="Bruls T."/>
            <person name="Pelletier E."/>
            <person name="Robert C."/>
            <person name="Wincker P."/>
            <person name="Smith D.R."/>
            <person name="Doucette-Stamm L."/>
            <person name="Rubenfield M."/>
            <person name="Weinstock K."/>
            <person name="Lee H.M."/>
            <person name="Dubois J."/>
            <person name="Rosenthal A."/>
            <person name="Platzer M."/>
            <person name="Nyakatura G."/>
            <person name="Taudien S."/>
            <person name="Rump A."/>
            <person name="Yang H."/>
            <person name="Yu J."/>
            <person name="Wang J."/>
            <person name="Huang G."/>
            <person name="Gu J."/>
            <person name="Hood L."/>
            <person name="Rowen L."/>
            <person name="Madan A."/>
            <person name="Qin S."/>
            <person name="Davis R.W."/>
            <person name="Federspiel N.A."/>
            <person name="Abola A.P."/>
            <person name="Proctor M.J."/>
            <person name="Myers R.M."/>
            <person name="Schmutz J."/>
            <person name="Dickson M."/>
            <person name="Grimwood J."/>
            <person name="Cox D.R."/>
            <person name="Olson M.V."/>
            <person name="Kaul R."/>
            <person name="Raymond C."/>
            <person name="Shimizu N."/>
            <person name="Kawasaki K."/>
            <person name="Minoshima S."/>
            <person name="Evans G.A."/>
            <person name="Athanasiou M."/>
            <person name="Schultz R."/>
            <person name="Roe B.A."/>
            <person name="Chen F."/>
            <person name="Pan H."/>
            <person name="Ramser J."/>
            <person name="Lehrach H."/>
            <person name="Reinhardt R."/>
            <person name="McCombie W.R."/>
            <person name="de la Bastide M."/>
            <person name="Dedhia N."/>
            <person name="Blocker H."/>
            <person name="Hornischer K."/>
            <person name="Nordsiek G."/>
            <person name="Agarwala R."/>
            <person name="Aravind L."/>
            <person name="Bailey J.A."/>
            <person name="Bateman A."/>
            <person name="Batzoglou S."/>
            <person name="Birney E."/>
            <person name="Bork P."/>
            <person name="Brown D.G."/>
            <person name="Burge C.B."/>
            <person name="Cerutti L."/>
            <person name="Chen H.C."/>
            <person name="Church D."/>
            <person name="Clamp M."/>
            <person name="Copley R.R."/>
            <person name="Doerks T."/>
            <person name="Eddy S.R."/>
            <person name="Eichler E.E."/>
            <person name="Furey T.S."/>
            <person name="Galagan J."/>
            <person name="Gilbert J.G."/>
            <person name="Harmon C."/>
            <person name="Hayashizaki Y."/>
            <person name="Haussler D."/>
            <person name="Hermjakob H."/>
            <person name="Hokamp K."/>
            <person name="Jang W."/>
            <person name="Johnson L.S."/>
            <person name="Jones T.A."/>
            <person name="Kasif S."/>
            <person name="Kaspryzk A."/>
            <person name="Kennedy S."/>
            <person name="Kent W.J."/>
            <person name="Kitts P."/>
            <person name="Koonin E.V."/>
            <person name="Korf I."/>
            <person name="Kulp D."/>
            <person name="Lancet D."/>
            <person name="Lowe T.M."/>
            <person name="McLysaght A."/>
            <person name="Mikkelsen T."/>
            <person name="Moran J.V."/>
            <person name="Mulder N."/>
            <person name="Pollara V.J."/>
            <person name="Ponting C.P."/>
            <person name="Schuler G."/>
            <person name="Schultz J."/>
            <person name="Slater G."/>
            <person name="Smit A.F."/>
            <person name="Stupka E."/>
            <person name="Szustakowski J."/>
            <person name="Thierry-Mieg D."/>
            <person name="Thierry-Mieg J."/>
            <person name="Wagner L."/>
            <person name="Wallis J."/>
            <person name="Wheeler R."/>
            <person name="Williams A."/>
            <person name="Wolf Y.I."/>
            <person name="Wolfe K.H."/>
            <person name="Yang S.P."/>
            <person name="Yeh R.F."/>
            <person name="Collins F."/>
            <person name="Guyer M.S."/>
            <person name="Peterson J."/>
            <person name="Felsenfeld A."/>
            <person name="Wetterstrand K.A."/>
            <person name="Patrinos A."/>
            <person name="Morgan M.J."/>
            <person name="de Jong P."/>
            <person name="Catanese J.J."/>
            <person name="Osoegawa K."/>
            <person name="Shizuya H."/>
            <person name="Choi S."/>
            <person name="Chen Y.J."/>
        </authorList>
    </citation>
    <scope>NUCLEOTIDE SEQUENCE [LARGE SCALE GENOMIC DNA]</scope>
</reference>
<proteinExistence type="predicted"/>
<accession>A0A804HIQ3</accession>
<dbReference type="Ensembl" id="ENST00000684024.1">
    <property type="protein sequence ID" value="ENSP00000507175.1"/>
    <property type="gene ID" value="ENSG00000131844.18"/>
</dbReference>
<sequence length="58" mass="6073">MWAVLRLALRPCARASPAGPRAYHGDSVASLGTQPDLGSALYQVSISGIIPVCRLPVI</sequence>
<dbReference type="OpenTargets" id="ENSG00000131844"/>
<gene>
    <name evidence="1" type="primary">MCCC2</name>
</gene>
<dbReference type="Proteomes" id="UP000005640">
    <property type="component" value="Chromosome 5"/>
</dbReference>
<reference evidence="1 2" key="2">
    <citation type="journal article" date="2004" name="Nature">
        <title>The DNA sequence and comparative analysis of human chromosome 5.</title>
        <authorList>
            <person name="Schmutz J."/>
            <person name="Martin J."/>
            <person name="Terry A."/>
            <person name="Couronne O."/>
            <person name="Grimwood J."/>
            <person name="Lowry S."/>
            <person name="Gordon L.A."/>
            <person name="Scott D."/>
            <person name="Xie G."/>
            <person name="Huang W."/>
            <person name="Hellsten U."/>
            <person name="Tran-Gyamfi M."/>
            <person name="She X."/>
            <person name="Prabhakar S."/>
            <person name="Aerts A."/>
            <person name="Altherr M."/>
            <person name="Bajorek E."/>
            <person name="Black S."/>
            <person name="Branscomb E."/>
            <person name="Caoile C."/>
            <person name="Challacombe J.F."/>
            <person name="Chan Y.M."/>
            <person name="Denys M."/>
            <person name="Detter J.C."/>
            <person name="Escobar J."/>
            <person name="Flowers D."/>
            <person name="Fotopulos D."/>
            <person name="Glavina T."/>
            <person name="Gomez M."/>
            <person name="Gonzales E."/>
            <person name="Goodstein D."/>
            <person name="Grigoriev I."/>
            <person name="Groza M."/>
            <person name="Hammon N."/>
            <person name="Hawkins T."/>
            <person name="Haydu L."/>
            <person name="Israni S."/>
            <person name="Jett J."/>
            <person name="Kadner K."/>
            <person name="Kimball H."/>
            <person name="Kobayashi A."/>
            <person name="Lopez F."/>
            <person name="Lou Y."/>
            <person name="Martinez D."/>
            <person name="Medina C."/>
            <person name="Morgan J."/>
            <person name="Nandkeshwar R."/>
            <person name="Noonan J.P."/>
            <person name="Pitluck S."/>
            <person name="Pollard M."/>
            <person name="Predki P."/>
            <person name="Priest J."/>
            <person name="Ramirez L."/>
            <person name="Retterer J."/>
            <person name="Rodriguez A."/>
            <person name="Rogers S."/>
            <person name="Salamov A."/>
            <person name="Salazar A."/>
            <person name="Thayer N."/>
            <person name="Tice H."/>
            <person name="Tsai M."/>
            <person name="Ustaszewska A."/>
            <person name="Vo N."/>
            <person name="Wheeler J."/>
            <person name="Wu K."/>
            <person name="Yang J."/>
            <person name="Dickson M."/>
            <person name="Cheng J.F."/>
            <person name="Eichler E.E."/>
            <person name="Olsen A."/>
            <person name="Pennacchio L.A."/>
            <person name="Rokhsar D.S."/>
            <person name="Richardson P."/>
            <person name="Lucas S.M."/>
            <person name="Myers R.M."/>
            <person name="Rubin E.M."/>
        </authorList>
    </citation>
    <scope>NUCLEOTIDE SEQUENCE [LARGE SCALE GENOMIC DNA]</scope>
</reference>
<name>A0A804HIQ3_HUMAN</name>
<evidence type="ECO:0000313" key="2">
    <source>
        <dbReference type="Proteomes" id="UP000005640"/>
    </source>
</evidence>
<protein>
    <submittedName>
        <fullName evidence="1">Methylcrotonyl-CoA carboxylase subunit 2</fullName>
    </submittedName>
</protein>